<organism evidence="9 10">
    <name type="scientific">Limosilactobacillus alvi</name>
    <dbReference type="NCBI Taxonomy" id="990412"/>
    <lineage>
        <taxon>Bacteria</taxon>
        <taxon>Bacillati</taxon>
        <taxon>Bacillota</taxon>
        <taxon>Bacilli</taxon>
        <taxon>Lactobacillales</taxon>
        <taxon>Lactobacillaceae</taxon>
        <taxon>Limosilactobacillus</taxon>
    </lineage>
</organism>
<dbReference type="Gene3D" id="3.40.630.10">
    <property type="entry name" value="Zn peptidases"/>
    <property type="match status" value="1"/>
</dbReference>
<keyword evidence="5 9" id="KW-0378">Hydrolase</keyword>
<comment type="cofactor">
    <cofactor evidence="1">
        <name>Zn(2+)</name>
        <dbReference type="ChEBI" id="CHEBI:29105"/>
    </cofactor>
</comment>
<evidence type="ECO:0000256" key="3">
    <source>
        <dbReference type="ARBA" id="ARBA00022670"/>
    </source>
</evidence>
<dbReference type="Proteomes" id="UP000776629">
    <property type="component" value="Unassembled WGS sequence"/>
</dbReference>
<keyword evidence="3" id="KW-0645">Protease</keyword>
<evidence type="ECO:0000256" key="1">
    <source>
        <dbReference type="ARBA" id="ARBA00001947"/>
    </source>
</evidence>
<dbReference type="EC" id="3.4.13.-" evidence="9"/>
<gene>
    <name evidence="9" type="ORF">H5993_05775</name>
</gene>
<dbReference type="InterPro" id="IPR010964">
    <property type="entry name" value="M20A_pepV-rel"/>
</dbReference>
<name>A0ABS2EP47_9LACO</name>
<dbReference type="InterPro" id="IPR036264">
    <property type="entry name" value="Bact_exopeptidase_dim_dom"/>
</dbReference>
<evidence type="ECO:0000256" key="8">
    <source>
        <dbReference type="ARBA" id="ARBA00023049"/>
    </source>
</evidence>
<keyword evidence="8" id="KW-0482">Metalloprotease</keyword>
<keyword evidence="10" id="KW-1185">Reference proteome</keyword>
<dbReference type="NCBIfam" id="NF005542">
    <property type="entry name" value="PRK07205.1"/>
    <property type="match status" value="1"/>
</dbReference>
<evidence type="ECO:0000256" key="6">
    <source>
        <dbReference type="ARBA" id="ARBA00022833"/>
    </source>
</evidence>
<evidence type="ECO:0000256" key="7">
    <source>
        <dbReference type="ARBA" id="ARBA00022997"/>
    </source>
</evidence>
<dbReference type="Gene3D" id="3.30.70.360">
    <property type="match status" value="2"/>
</dbReference>
<evidence type="ECO:0000313" key="9">
    <source>
        <dbReference type="EMBL" id="MBM6754262.1"/>
    </source>
</evidence>
<comment type="similarity">
    <text evidence="2">Belongs to the peptidase M20A family.</text>
</comment>
<comment type="caution">
    <text evidence="9">The sequence shown here is derived from an EMBL/GenBank/DDBJ whole genome shotgun (WGS) entry which is preliminary data.</text>
</comment>
<dbReference type="InterPro" id="IPR050072">
    <property type="entry name" value="Peptidase_M20A"/>
</dbReference>
<reference evidence="9 10" key="1">
    <citation type="journal article" date="2021" name="Sci. Rep.">
        <title>The distribution of antibiotic resistance genes in chicken gut microbiota commensals.</title>
        <authorList>
            <person name="Juricova H."/>
            <person name="Matiasovicova J."/>
            <person name="Kubasova T."/>
            <person name="Cejkova D."/>
            <person name="Rychlik I."/>
        </authorList>
    </citation>
    <scope>NUCLEOTIDE SEQUENCE [LARGE SCALE GENOMIC DNA]</scope>
    <source>
        <strain evidence="9 10">An810</strain>
    </source>
</reference>
<dbReference type="Pfam" id="PF01546">
    <property type="entry name" value="Peptidase_M20"/>
    <property type="match status" value="1"/>
</dbReference>
<dbReference type="PANTHER" id="PTHR43808:SF31">
    <property type="entry name" value="N-ACETYL-L-CITRULLINE DEACETYLASE"/>
    <property type="match status" value="1"/>
</dbReference>
<keyword evidence="6" id="KW-0862">Zinc</keyword>
<sequence>MTEKTVITDQIKIAAVEALKALIAQPSYNQPAEPGAPFGPGIRQALDHMMALCDQLGFRTYTDPAGYYGYAEIGETGPTFGIIGHLDTVPAGDLTAWDTDPFQPIVKDGKLIGRGVQDDKGPTIAALYAVKALLDAGYHLKQKIRFIFGTDEEILWRGIAKYNEKESPIDAGIAPDAEFPLIYAEKGLLQAYLVGPGTDQFSLKMDNAFNAVPAKAEYAGPKVAAVVAALKKHNFEFEATDSKVAVLGKSVHAMNAPQGTNAVLRLLIAMNDVFDFKPLKFIGELFKEDATGENVLGKIEDESGQLTFNISTFNVNEKETRLQIDLRLPATISKEQIIKQLDARVKEFDLHYEDYDYLAPLLVPKDSDLVKTLMAVYREKTGDQTAEPTISGGATFARTMHNCVAFGAMLPDVPDFMHQANEQWPLASMYKTMDIYAEAIKRLCFE</sequence>
<evidence type="ECO:0000256" key="4">
    <source>
        <dbReference type="ARBA" id="ARBA00022723"/>
    </source>
</evidence>
<dbReference type="SUPFAM" id="SSF53187">
    <property type="entry name" value="Zn-dependent exopeptidases"/>
    <property type="match status" value="1"/>
</dbReference>
<accession>A0ABS2EP47</accession>
<dbReference type="EMBL" id="JACJJQ010000023">
    <property type="protein sequence ID" value="MBM6754262.1"/>
    <property type="molecule type" value="Genomic_DNA"/>
</dbReference>
<evidence type="ECO:0000256" key="5">
    <source>
        <dbReference type="ARBA" id="ARBA00022801"/>
    </source>
</evidence>
<dbReference type="RefSeq" id="WP_204776594.1">
    <property type="nucleotide sequence ID" value="NZ_JACJJQ010000023.1"/>
</dbReference>
<evidence type="ECO:0000256" key="2">
    <source>
        <dbReference type="ARBA" id="ARBA00006247"/>
    </source>
</evidence>
<keyword evidence="4" id="KW-0479">Metal-binding</keyword>
<dbReference type="InterPro" id="IPR002933">
    <property type="entry name" value="Peptidase_M20"/>
</dbReference>
<dbReference type="PANTHER" id="PTHR43808">
    <property type="entry name" value="ACETYLORNITHINE DEACETYLASE"/>
    <property type="match status" value="1"/>
</dbReference>
<dbReference type="GO" id="GO:0016805">
    <property type="term" value="F:dipeptidase activity"/>
    <property type="evidence" value="ECO:0007669"/>
    <property type="project" value="UniProtKB-KW"/>
</dbReference>
<protein>
    <submittedName>
        <fullName evidence="9">Sapep family Mn(2+)-dependent dipeptidase</fullName>
        <ecNumber evidence="9">3.4.13.-</ecNumber>
    </submittedName>
</protein>
<dbReference type="SUPFAM" id="SSF55031">
    <property type="entry name" value="Bacterial exopeptidase dimerisation domain"/>
    <property type="match status" value="1"/>
</dbReference>
<proteinExistence type="inferred from homology"/>
<keyword evidence="7 9" id="KW-0224">Dipeptidase</keyword>
<evidence type="ECO:0000313" key="10">
    <source>
        <dbReference type="Proteomes" id="UP000776629"/>
    </source>
</evidence>
<dbReference type="NCBIfam" id="TIGR01887">
    <property type="entry name" value="dipeptidaselike"/>
    <property type="match status" value="1"/>
</dbReference>